<comment type="function">
    <text evidence="4 5 6">Catalyzes the transfer of endogenously produced octanoic acid from octanoyl-acyl-carrier-protein onto the lipoyl domains of lipoate-dependent enzymes. Lipoyl-ACP can also act as a substrate although octanoyl-ACP is likely to be the physiological substrate.</text>
</comment>
<keyword evidence="5" id="KW-0963">Cytoplasm</keyword>
<dbReference type="InterPro" id="IPR020605">
    <property type="entry name" value="Octanoyltransferase_CS"/>
</dbReference>
<evidence type="ECO:0000256" key="8">
    <source>
        <dbReference type="PIRSR" id="PIRSR016262-2"/>
    </source>
</evidence>
<keyword evidence="3 5" id="KW-0012">Acyltransferase</keyword>
<keyword evidence="2 5" id="KW-0808">Transferase</keyword>
<accession>A0A3N1MCN4</accession>
<evidence type="ECO:0000256" key="6">
    <source>
        <dbReference type="PIRNR" id="PIRNR016262"/>
    </source>
</evidence>
<comment type="caution">
    <text evidence="12">The sequence shown here is derived from an EMBL/GenBank/DDBJ whole genome shotgun (WGS) entry which is preliminary data.</text>
</comment>
<reference evidence="12 13" key="1">
    <citation type="submission" date="2018-11" db="EMBL/GenBank/DDBJ databases">
        <title>Genomic Encyclopedia of Type Strains, Phase IV (KMG-IV): sequencing the most valuable type-strain genomes for metagenomic binning, comparative biology and taxonomic classification.</title>
        <authorList>
            <person name="Goeker M."/>
        </authorList>
    </citation>
    <scope>NUCLEOTIDE SEQUENCE [LARGE SCALE GENOMIC DNA]</scope>
    <source>
        <strain evidence="12 13">DSM 5900</strain>
    </source>
</reference>
<feature type="binding site" evidence="5 8">
    <location>
        <begin position="179"/>
        <end position="181"/>
    </location>
    <ligand>
        <name>substrate</name>
    </ligand>
</feature>
<comment type="catalytic activity">
    <reaction evidence="5 6">
        <text>octanoyl-[ACP] + L-lysyl-[protein] = N(6)-octanoyl-L-lysyl-[protein] + holo-[ACP] + H(+)</text>
        <dbReference type="Rhea" id="RHEA:17665"/>
        <dbReference type="Rhea" id="RHEA-COMP:9636"/>
        <dbReference type="Rhea" id="RHEA-COMP:9685"/>
        <dbReference type="Rhea" id="RHEA-COMP:9752"/>
        <dbReference type="Rhea" id="RHEA-COMP:9928"/>
        <dbReference type="ChEBI" id="CHEBI:15378"/>
        <dbReference type="ChEBI" id="CHEBI:29969"/>
        <dbReference type="ChEBI" id="CHEBI:64479"/>
        <dbReference type="ChEBI" id="CHEBI:78463"/>
        <dbReference type="ChEBI" id="CHEBI:78809"/>
        <dbReference type="EC" id="2.3.1.181"/>
    </reaction>
</comment>
<evidence type="ECO:0000256" key="3">
    <source>
        <dbReference type="ARBA" id="ARBA00023315"/>
    </source>
</evidence>
<dbReference type="PROSITE" id="PS01313">
    <property type="entry name" value="LIPB"/>
    <property type="match status" value="1"/>
</dbReference>
<dbReference type="GO" id="GO:0009249">
    <property type="term" value="P:protein lipoylation"/>
    <property type="evidence" value="ECO:0007669"/>
    <property type="project" value="InterPro"/>
</dbReference>
<comment type="pathway">
    <text evidence="1 5 6">Protein modification; protein lipoylation via endogenous pathway; protein N(6)-(lipoyl)lysine from octanoyl-[acyl-carrier-protein]: step 1/2.</text>
</comment>
<feature type="region of interest" description="Disordered" evidence="10">
    <location>
        <begin position="1"/>
        <end position="21"/>
    </location>
</feature>
<dbReference type="Pfam" id="PF21948">
    <property type="entry name" value="LplA-B_cat"/>
    <property type="match status" value="1"/>
</dbReference>
<sequence length="238" mass="25889">MAWQASDRAADEVPLPPASVGTRPTALEWRVEDALVDYPAAVQAMDARAAAIRAGTAPELVWLLEHSPLYTAGTSADDAELLDAGGLPVHRSGRGGRLTYHGPGQRIGYALLDLKQRNPDVRWYVAQLEAWLIETLALFNVKGERREGRIGVWVVGQDGRERKIAALGVRVRQWVTLHGIAMNVDPDLSRFGGIIPCGVREFGVTSLVREGILVSMPEVDSALRASFMKVFGEEPSGL</sequence>
<evidence type="ECO:0000313" key="13">
    <source>
        <dbReference type="Proteomes" id="UP000278222"/>
    </source>
</evidence>
<gene>
    <name evidence="5" type="primary">lipB</name>
    <name evidence="12" type="ORF">EDC65_2310</name>
</gene>
<dbReference type="PIRSF" id="PIRSF016262">
    <property type="entry name" value="LPLase"/>
    <property type="match status" value="1"/>
</dbReference>
<evidence type="ECO:0000313" key="12">
    <source>
        <dbReference type="EMBL" id="ROQ00510.1"/>
    </source>
</evidence>
<dbReference type="InterPro" id="IPR045864">
    <property type="entry name" value="aa-tRNA-synth_II/BPL/LPL"/>
</dbReference>
<dbReference type="UniPathway" id="UPA00538">
    <property type="reaction ID" value="UER00592"/>
</dbReference>
<dbReference type="GO" id="GO:0005737">
    <property type="term" value="C:cytoplasm"/>
    <property type="evidence" value="ECO:0007669"/>
    <property type="project" value="UniProtKB-SubCell"/>
</dbReference>
<evidence type="ECO:0000256" key="7">
    <source>
        <dbReference type="PIRSR" id="PIRSR016262-1"/>
    </source>
</evidence>
<dbReference type="SUPFAM" id="SSF55681">
    <property type="entry name" value="Class II aaRS and biotin synthetases"/>
    <property type="match status" value="1"/>
</dbReference>
<dbReference type="HAMAP" id="MF_00013">
    <property type="entry name" value="LipB"/>
    <property type="match status" value="1"/>
</dbReference>
<dbReference type="NCBIfam" id="NF010921">
    <property type="entry name" value="PRK14341.1"/>
    <property type="match status" value="1"/>
</dbReference>
<dbReference type="EMBL" id="RJKX01000013">
    <property type="protein sequence ID" value="ROQ00510.1"/>
    <property type="molecule type" value="Genomic_DNA"/>
</dbReference>
<evidence type="ECO:0000256" key="10">
    <source>
        <dbReference type="SAM" id="MobiDB-lite"/>
    </source>
</evidence>
<dbReference type="PANTHER" id="PTHR10993">
    <property type="entry name" value="OCTANOYLTRANSFERASE"/>
    <property type="match status" value="1"/>
</dbReference>
<evidence type="ECO:0000256" key="5">
    <source>
        <dbReference type="HAMAP-Rule" id="MF_00013"/>
    </source>
</evidence>
<evidence type="ECO:0000256" key="2">
    <source>
        <dbReference type="ARBA" id="ARBA00022679"/>
    </source>
</evidence>
<comment type="miscellaneous">
    <text evidence="5">In the reaction, the free carboxyl group of octanoic acid is attached via an amide linkage to the epsilon-amino group of a specific lysine residue of lipoyl domains of lipoate-dependent enzymes.</text>
</comment>
<keyword evidence="13" id="KW-1185">Reference proteome</keyword>
<comment type="subcellular location">
    <subcellularLocation>
        <location evidence="5">Cytoplasm</location>
    </subcellularLocation>
</comment>
<dbReference type="GO" id="GO:0033819">
    <property type="term" value="F:lipoyl(octanoyl) transferase activity"/>
    <property type="evidence" value="ECO:0007669"/>
    <property type="project" value="UniProtKB-EC"/>
</dbReference>
<dbReference type="InterPro" id="IPR000544">
    <property type="entry name" value="Octanoyltransferase"/>
</dbReference>
<dbReference type="EC" id="2.3.1.181" evidence="5 6"/>
<dbReference type="NCBIfam" id="TIGR00214">
    <property type="entry name" value="lipB"/>
    <property type="match status" value="1"/>
</dbReference>
<dbReference type="NCBIfam" id="NF010925">
    <property type="entry name" value="PRK14345.1"/>
    <property type="match status" value="1"/>
</dbReference>
<dbReference type="OrthoDB" id="9787061at2"/>
<name>A0A3N1MCN4_9PROT</name>
<dbReference type="PANTHER" id="PTHR10993:SF7">
    <property type="entry name" value="LIPOYLTRANSFERASE 2, MITOCHONDRIAL-RELATED"/>
    <property type="match status" value="1"/>
</dbReference>
<proteinExistence type="inferred from homology"/>
<dbReference type="AlphaFoldDB" id="A0A3N1MCN4"/>
<feature type="site" description="Lowers pKa of active site Cys" evidence="5 9">
    <location>
        <position position="163"/>
    </location>
</feature>
<dbReference type="PROSITE" id="PS51733">
    <property type="entry name" value="BPL_LPL_CATALYTIC"/>
    <property type="match status" value="1"/>
</dbReference>
<organism evidence="12 13">
    <name type="scientific">Stella humosa</name>
    <dbReference type="NCBI Taxonomy" id="94"/>
    <lineage>
        <taxon>Bacteria</taxon>
        <taxon>Pseudomonadati</taxon>
        <taxon>Pseudomonadota</taxon>
        <taxon>Alphaproteobacteria</taxon>
        <taxon>Rhodospirillales</taxon>
        <taxon>Stellaceae</taxon>
        <taxon>Stella</taxon>
    </lineage>
</organism>
<protein>
    <recommendedName>
        <fullName evidence="5 6">Octanoyltransferase</fullName>
        <ecNumber evidence="5 6">2.3.1.181</ecNumber>
    </recommendedName>
    <alternativeName>
        <fullName evidence="5">Lipoate-protein ligase B</fullName>
    </alternativeName>
    <alternativeName>
        <fullName evidence="5">Lipoyl/octanoyl transferase</fullName>
    </alternativeName>
    <alternativeName>
        <fullName evidence="5">Octanoyl-[acyl-carrier-protein]-protein N-octanoyltransferase</fullName>
    </alternativeName>
</protein>
<evidence type="ECO:0000256" key="9">
    <source>
        <dbReference type="PIRSR" id="PIRSR016262-3"/>
    </source>
</evidence>
<evidence type="ECO:0000259" key="11">
    <source>
        <dbReference type="PROSITE" id="PS51733"/>
    </source>
</evidence>
<feature type="binding site" evidence="5 8">
    <location>
        <begin position="166"/>
        <end position="168"/>
    </location>
    <ligand>
        <name>substrate</name>
    </ligand>
</feature>
<feature type="binding site" evidence="5 8">
    <location>
        <begin position="94"/>
        <end position="101"/>
    </location>
    <ligand>
        <name>substrate</name>
    </ligand>
</feature>
<dbReference type="Gene3D" id="3.30.930.10">
    <property type="entry name" value="Bira Bifunctional Protein, Domain 2"/>
    <property type="match status" value="1"/>
</dbReference>
<dbReference type="Proteomes" id="UP000278222">
    <property type="component" value="Unassembled WGS sequence"/>
</dbReference>
<dbReference type="CDD" id="cd16444">
    <property type="entry name" value="LipB"/>
    <property type="match status" value="1"/>
</dbReference>
<dbReference type="InterPro" id="IPR004143">
    <property type="entry name" value="BPL_LPL_catalytic"/>
</dbReference>
<comment type="similarity">
    <text evidence="5 6">Belongs to the LipB family.</text>
</comment>
<feature type="domain" description="BPL/LPL catalytic" evidence="11">
    <location>
        <begin position="55"/>
        <end position="235"/>
    </location>
</feature>
<evidence type="ECO:0000256" key="4">
    <source>
        <dbReference type="ARBA" id="ARBA00024732"/>
    </source>
</evidence>
<feature type="active site" description="Acyl-thioester intermediate" evidence="5 7">
    <location>
        <position position="197"/>
    </location>
</feature>
<evidence type="ECO:0000256" key="1">
    <source>
        <dbReference type="ARBA" id="ARBA00004821"/>
    </source>
</evidence>